<keyword evidence="2" id="KW-0479">Metal-binding</keyword>
<dbReference type="STRING" id="1498499.EP47_12530"/>
<dbReference type="EMBL" id="JNCF01000009">
    <property type="protein sequence ID" value="KGP63847.1"/>
    <property type="molecule type" value="Genomic_DNA"/>
</dbReference>
<keyword evidence="8" id="KW-1185">Reference proteome</keyword>
<dbReference type="InterPro" id="IPR003154">
    <property type="entry name" value="S1/P1nuclease"/>
</dbReference>
<name>A0A0A2SSZ1_9GAMM</name>
<evidence type="ECO:0000256" key="2">
    <source>
        <dbReference type="ARBA" id="ARBA00022723"/>
    </source>
</evidence>
<dbReference type="GO" id="GO:0046872">
    <property type="term" value="F:metal ion binding"/>
    <property type="evidence" value="ECO:0007669"/>
    <property type="project" value="UniProtKB-KW"/>
</dbReference>
<dbReference type="PANTHER" id="PTHR33146:SF10">
    <property type="entry name" value="STRAND-SPECIFIC NUCLEASE, PUTATIVE-RELATED"/>
    <property type="match status" value="1"/>
</dbReference>
<comment type="caution">
    <text evidence="7">The sequence shown here is derived from an EMBL/GenBank/DDBJ whole genome shotgun (WGS) entry which is preliminary data.</text>
</comment>
<gene>
    <name evidence="7" type="ORF">EP47_12530</name>
</gene>
<reference evidence="7 8" key="1">
    <citation type="submission" date="2014-05" db="EMBL/GenBank/DDBJ databases">
        <authorList>
            <person name="Rizzardi K."/>
            <person name="Winiecka-Krusnell J."/>
            <person name="Ramliden M."/>
            <person name="Alm E."/>
            <person name="Andersson S."/>
            <person name="Byfors S."/>
        </authorList>
    </citation>
    <scope>NUCLEOTIDE SEQUENCE [LARGE SCALE GENOMIC DNA]</scope>
    <source>
        <strain evidence="7 8">LEGN</strain>
    </source>
</reference>
<keyword evidence="6" id="KW-0325">Glycoprotein</keyword>
<dbReference type="PANTHER" id="PTHR33146">
    <property type="entry name" value="ENDONUCLEASE 4"/>
    <property type="match status" value="1"/>
</dbReference>
<protein>
    <submittedName>
        <fullName evidence="7">3'-nucleotidase</fullName>
    </submittedName>
</protein>
<evidence type="ECO:0000256" key="1">
    <source>
        <dbReference type="ARBA" id="ARBA00022722"/>
    </source>
</evidence>
<dbReference type="SUPFAM" id="SSF48537">
    <property type="entry name" value="Phospholipase C/P1 nuclease"/>
    <property type="match status" value="1"/>
</dbReference>
<dbReference type="GO" id="GO:0004519">
    <property type="term" value="F:endonuclease activity"/>
    <property type="evidence" value="ECO:0007669"/>
    <property type="project" value="UniProtKB-KW"/>
</dbReference>
<keyword evidence="1" id="KW-0540">Nuclease</keyword>
<organism evidence="7 8">
    <name type="scientific">Legionella norrlandica</name>
    <dbReference type="NCBI Taxonomy" id="1498499"/>
    <lineage>
        <taxon>Bacteria</taxon>
        <taxon>Pseudomonadati</taxon>
        <taxon>Pseudomonadota</taxon>
        <taxon>Gammaproteobacteria</taxon>
        <taxon>Legionellales</taxon>
        <taxon>Legionellaceae</taxon>
        <taxon>Legionella</taxon>
    </lineage>
</organism>
<dbReference type="Pfam" id="PF02265">
    <property type="entry name" value="S1-P1_nuclease"/>
    <property type="match status" value="1"/>
</dbReference>
<dbReference type="GO" id="GO:0003676">
    <property type="term" value="F:nucleic acid binding"/>
    <property type="evidence" value="ECO:0007669"/>
    <property type="project" value="InterPro"/>
</dbReference>
<keyword evidence="5" id="KW-1015">Disulfide bond</keyword>
<dbReference type="GO" id="GO:0006308">
    <property type="term" value="P:DNA catabolic process"/>
    <property type="evidence" value="ECO:0007669"/>
    <property type="project" value="InterPro"/>
</dbReference>
<sequence length="275" mass="31237">MRQALLILFFLSAIPYGYTWNAIGHQLVAQIAYDNLTPAAKRMCNLYSHSRAKTSNSFVKSASWLDSIRENDIHWYDALHYIDIPFSKDGTALPPQPEINALWGIKQSVKVLASNKAKVTDKKLSLRILTHLVGDIHQPLHTVTKINEKLPKGDLGGNLFQLGQNPIGNNLHKYWDNGGGALMGRGKLSQIKNKAKQLEKKWTCQLATKEKDPRQWVNASHQLALTQVYIVSPHEIPSKRYQINTQKITEKQIFWAGCRLAFLLNKIAEEQNRFT</sequence>
<evidence type="ECO:0000256" key="3">
    <source>
        <dbReference type="ARBA" id="ARBA00022759"/>
    </source>
</evidence>
<dbReference type="InterPro" id="IPR008947">
    <property type="entry name" value="PLipase_C/P1_nuclease_dom_sf"/>
</dbReference>
<evidence type="ECO:0000313" key="8">
    <source>
        <dbReference type="Proteomes" id="UP000054422"/>
    </source>
</evidence>
<proteinExistence type="predicted"/>
<keyword evidence="3" id="KW-0255">Endonuclease</keyword>
<dbReference type="Proteomes" id="UP000054422">
    <property type="component" value="Unassembled WGS sequence"/>
</dbReference>
<dbReference type="AlphaFoldDB" id="A0A0A2SSZ1"/>
<dbReference type="GO" id="GO:0016788">
    <property type="term" value="F:hydrolase activity, acting on ester bonds"/>
    <property type="evidence" value="ECO:0007669"/>
    <property type="project" value="InterPro"/>
</dbReference>
<dbReference type="CDD" id="cd11010">
    <property type="entry name" value="S1-P1_nuclease"/>
    <property type="match status" value="1"/>
</dbReference>
<evidence type="ECO:0000256" key="6">
    <source>
        <dbReference type="ARBA" id="ARBA00023180"/>
    </source>
</evidence>
<dbReference type="OrthoDB" id="267579at2"/>
<accession>A0A0A2SSZ1</accession>
<keyword evidence="4" id="KW-0378">Hydrolase</keyword>
<evidence type="ECO:0000256" key="4">
    <source>
        <dbReference type="ARBA" id="ARBA00022801"/>
    </source>
</evidence>
<evidence type="ECO:0000256" key="5">
    <source>
        <dbReference type="ARBA" id="ARBA00023157"/>
    </source>
</evidence>
<dbReference type="Gene3D" id="1.10.575.10">
    <property type="entry name" value="P1 Nuclease"/>
    <property type="match status" value="1"/>
</dbReference>
<evidence type="ECO:0000313" key="7">
    <source>
        <dbReference type="EMBL" id="KGP63847.1"/>
    </source>
</evidence>